<dbReference type="AlphaFoldDB" id="A0A9D1WQB7"/>
<evidence type="ECO:0000313" key="2">
    <source>
        <dbReference type="Proteomes" id="UP000886800"/>
    </source>
</evidence>
<dbReference type="EMBL" id="DXES01000069">
    <property type="protein sequence ID" value="HIX65274.1"/>
    <property type="molecule type" value="Genomic_DNA"/>
</dbReference>
<reference evidence="1" key="2">
    <citation type="submission" date="2021-04" db="EMBL/GenBank/DDBJ databases">
        <authorList>
            <person name="Gilroy R."/>
        </authorList>
    </citation>
    <scope>NUCLEOTIDE SEQUENCE</scope>
    <source>
        <strain evidence="1">CHK188-5543</strain>
    </source>
</reference>
<gene>
    <name evidence="1" type="ORF">H9736_03400</name>
</gene>
<protein>
    <submittedName>
        <fullName evidence="1">Uncharacterized protein</fullName>
    </submittedName>
</protein>
<reference evidence="1" key="1">
    <citation type="journal article" date="2021" name="PeerJ">
        <title>Extensive microbial diversity within the chicken gut microbiome revealed by metagenomics and culture.</title>
        <authorList>
            <person name="Gilroy R."/>
            <person name="Ravi A."/>
            <person name="Getino M."/>
            <person name="Pursley I."/>
            <person name="Horton D.L."/>
            <person name="Alikhan N.F."/>
            <person name="Baker D."/>
            <person name="Gharbi K."/>
            <person name="Hall N."/>
            <person name="Watson M."/>
            <person name="Adriaenssens E.M."/>
            <person name="Foster-Nyarko E."/>
            <person name="Jarju S."/>
            <person name="Secka A."/>
            <person name="Antonio M."/>
            <person name="Oren A."/>
            <person name="Chaudhuri R.R."/>
            <person name="La Ragione R."/>
            <person name="Hildebrand F."/>
            <person name="Pallen M.J."/>
        </authorList>
    </citation>
    <scope>NUCLEOTIDE SEQUENCE</scope>
    <source>
        <strain evidence="1">CHK188-5543</strain>
    </source>
</reference>
<name>A0A9D1WQB7_9FIRM</name>
<dbReference type="Proteomes" id="UP000886800">
    <property type="component" value="Unassembled WGS sequence"/>
</dbReference>
<accession>A0A9D1WQB7</accession>
<sequence>MNQKPKLVILGMGFLMEHLKPCYHHLYGEDLSPYIAASTHSAQKAPQRAKQMGFPVVCQGELELLRAHQPELILFAPIPTAAPGLVERAVAPYYAGLREQGLPLPDFYAFPPTPTPDYYQEKLGADVHIVNILPNMATTLAGRDISQEGATLLTFPEGAPWPQEHLDRLVEFLRPVGGTITVPLRHTTTVLGCYVCSHVIQETAHTIAAALTQAGLPVTYSQLASAMRSRLLQVSGRRFPDSLACFAQAAGAAQPLAEAVLDRFVAGMRSFNQQAGIPQEVGDAVLFSQTDLFLQSAQLLDWEEIQVNNSHHATKGGILEMALRTFHQSVEEGLFQRALDCRTGRPTPQLEQWVEEGARLISQRVAEHGGRLAG</sequence>
<proteinExistence type="predicted"/>
<evidence type="ECO:0000313" key="1">
    <source>
        <dbReference type="EMBL" id="HIX65274.1"/>
    </source>
</evidence>
<comment type="caution">
    <text evidence="1">The sequence shown here is derived from an EMBL/GenBank/DDBJ whole genome shotgun (WGS) entry which is preliminary data.</text>
</comment>
<organism evidence="1 2">
    <name type="scientific">Candidatus Anaerotruncus excrementipullorum</name>
    <dbReference type="NCBI Taxonomy" id="2838465"/>
    <lineage>
        <taxon>Bacteria</taxon>
        <taxon>Bacillati</taxon>
        <taxon>Bacillota</taxon>
        <taxon>Clostridia</taxon>
        <taxon>Eubacteriales</taxon>
        <taxon>Oscillospiraceae</taxon>
        <taxon>Anaerotruncus</taxon>
    </lineage>
</organism>